<evidence type="ECO:0000313" key="1">
    <source>
        <dbReference type="EMBL" id="WOS40698.1"/>
    </source>
</evidence>
<evidence type="ECO:0000313" key="2">
    <source>
        <dbReference type="Proteomes" id="UP001302020"/>
    </source>
</evidence>
<gene>
    <name evidence="1" type="ORF">QN243_20270</name>
</gene>
<dbReference type="EMBL" id="CP126172">
    <property type="protein sequence ID" value="WOS40698.1"/>
    <property type="molecule type" value="Genomic_DNA"/>
</dbReference>
<dbReference type="Proteomes" id="UP001302020">
    <property type="component" value="Chromosome"/>
</dbReference>
<keyword evidence="2" id="KW-1185">Reference proteome</keyword>
<protein>
    <submittedName>
        <fullName evidence="1">Uncharacterized protein</fullName>
    </submittedName>
</protein>
<proteinExistence type="predicted"/>
<name>A0ABZ0JNW8_9XANT</name>
<sequence>MLLDYFLTDASGLSGDSREHPSAGAGRSRPVTLEWVSLAGKHLVRDVRYAYYGAPCCFSPYPTVAGFYDVAPSLPDDRTGRCRHQVFGRSLLSAVGIRAPLSSKLSGFNKNLIFNSWTFGMPRSFGHIEMAAWLFSPSASCSAFAEPKSAMAWGFVSMPVD</sequence>
<accession>A0ABZ0JNW8</accession>
<organism evidence="1 2">
    <name type="scientific">Xanthomonas rydalmerensis</name>
    <dbReference type="NCBI Taxonomy" id="3046274"/>
    <lineage>
        <taxon>Bacteria</taxon>
        <taxon>Pseudomonadati</taxon>
        <taxon>Pseudomonadota</taxon>
        <taxon>Gammaproteobacteria</taxon>
        <taxon>Lysobacterales</taxon>
        <taxon>Lysobacteraceae</taxon>
        <taxon>Xanthomonas</taxon>
    </lineage>
</organism>
<dbReference type="RefSeq" id="WP_317844066.1">
    <property type="nucleotide sequence ID" value="NZ_CP126170.1"/>
</dbReference>
<reference evidence="1 2" key="1">
    <citation type="submission" date="2023-05" db="EMBL/GenBank/DDBJ databases">
        <title>Xanthomonas rydalmerenesis sp. nov., a novel Xanthomonas species isolated from Fragaria x ananassa.</title>
        <authorList>
            <person name="McKnight D.J.E."/>
            <person name="Wong-Bajracharya J."/>
            <person name="Okoh E.B."/>
            <person name="Snijders F."/>
            <person name="Lidbetter F."/>
            <person name="Webster J."/>
            <person name="Djordjevic S.P."/>
            <person name="Bogema D.R."/>
            <person name="Chapman T.A."/>
        </authorList>
    </citation>
    <scope>NUCLEOTIDE SEQUENCE [LARGE SCALE GENOMIC DNA]</scope>
    <source>
        <strain evidence="1 2">DAR34883</strain>
    </source>
</reference>